<proteinExistence type="predicted"/>
<protein>
    <submittedName>
        <fullName evidence="2">Uncharacterized protein</fullName>
    </submittedName>
</protein>
<reference evidence="2" key="1">
    <citation type="journal article" date="2013" name="Int. J. Syst. Evol. Microbiol.">
        <title>Polycladomyces abyssicola gen. nov., sp. nov., a thermophilic filamentous bacterium isolated from hemipelagic sediment.</title>
        <authorList>
            <person name="Tsubouchi T."/>
            <person name="Shimane Y."/>
            <person name="Mori K."/>
            <person name="Usui K."/>
            <person name="Hiraki T."/>
            <person name="Tame A."/>
            <person name="Uematsu K."/>
            <person name="Maruyama T."/>
            <person name="Hatada Y."/>
        </authorList>
    </citation>
    <scope>NUCLEOTIDE SEQUENCE</scope>
    <source>
        <strain evidence="2">JIR-001</strain>
    </source>
</reference>
<feature type="compositionally biased region" description="Basic and acidic residues" evidence="1">
    <location>
        <begin position="11"/>
        <end position="27"/>
    </location>
</feature>
<evidence type="ECO:0000313" key="2">
    <source>
        <dbReference type="EMBL" id="BCU83322.1"/>
    </source>
</evidence>
<keyword evidence="3" id="KW-1185">Reference proteome</keyword>
<feature type="region of interest" description="Disordered" evidence="1">
    <location>
        <begin position="1"/>
        <end position="27"/>
    </location>
</feature>
<organism evidence="2 3">
    <name type="scientific">Polycladomyces abyssicola</name>
    <dbReference type="NCBI Taxonomy" id="1125966"/>
    <lineage>
        <taxon>Bacteria</taxon>
        <taxon>Bacillati</taxon>
        <taxon>Bacillota</taxon>
        <taxon>Bacilli</taxon>
        <taxon>Bacillales</taxon>
        <taxon>Thermoactinomycetaceae</taxon>
        <taxon>Polycladomyces</taxon>
    </lineage>
</organism>
<dbReference type="AlphaFoldDB" id="A0A8D5UH40"/>
<dbReference type="Proteomes" id="UP000677436">
    <property type="component" value="Chromosome"/>
</dbReference>
<name>A0A8D5UH40_9BACL</name>
<evidence type="ECO:0000313" key="3">
    <source>
        <dbReference type="Proteomes" id="UP000677436"/>
    </source>
</evidence>
<gene>
    <name evidence="2" type="ORF">JIR001_31050</name>
</gene>
<evidence type="ECO:0000256" key="1">
    <source>
        <dbReference type="SAM" id="MobiDB-lite"/>
    </source>
</evidence>
<sequence>MTQVQTSAAKGENKKARNEPRPKKVKEHVLKGELSRIVEELLFAYVTNQGNKTVSVINTGFTYIYDTKA</sequence>
<accession>A0A8D5UH40</accession>
<dbReference type="EMBL" id="AP024601">
    <property type="protein sequence ID" value="BCU83322.1"/>
    <property type="molecule type" value="Genomic_DNA"/>
</dbReference>
<dbReference type="KEGG" id="pabs:JIR001_31050"/>
<reference evidence="2" key="2">
    <citation type="journal article" date="2021" name="Microbiol. Resour. Announc.">
        <title>Complete Genome Sequence of Polycladomyces abyssicola JIR-001T, Isolated from Hemipelagic Sediment in Deep Seawater.</title>
        <authorList>
            <person name="Tsubouchi T."/>
            <person name="Kaneko Y."/>
        </authorList>
    </citation>
    <scope>NUCLEOTIDE SEQUENCE</scope>
    <source>
        <strain evidence="2">JIR-001</strain>
    </source>
</reference>